<dbReference type="Proteomes" id="UP000828390">
    <property type="component" value="Unassembled WGS sequence"/>
</dbReference>
<proteinExistence type="predicted"/>
<name>A0A9D4G7H6_DREPO</name>
<reference evidence="1" key="1">
    <citation type="journal article" date="2019" name="bioRxiv">
        <title>The Genome of the Zebra Mussel, Dreissena polymorpha: A Resource for Invasive Species Research.</title>
        <authorList>
            <person name="McCartney M.A."/>
            <person name="Auch B."/>
            <person name="Kono T."/>
            <person name="Mallez S."/>
            <person name="Zhang Y."/>
            <person name="Obille A."/>
            <person name="Becker A."/>
            <person name="Abrahante J.E."/>
            <person name="Garbe J."/>
            <person name="Badalamenti J.P."/>
            <person name="Herman A."/>
            <person name="Mangelson H."/>
            <person name="Liachko I."/>
            <person name="Sullivan S."/>
            <person name="Sone E.D."/>
            <person name="Koren S."/>
            <person name="Silverstein K.A.T."/>
            <person name="Beckman K.B."/>
            <person name="Gohl D.M."/>
        </authorList>
    </citation>
    <scope>NUCLEOTIDE SEQUENCE</scope>
    <source>
        <strain evidence="1">Duluth1</strain>
        <tissue evidence="1">Whole animal</tissue>
    </source>
</reference>
<organism evidence="1 2">
    <name type="scientific">Dreissena polymorpha</name>
    <name type="common">Zebra mussel</name>
    <name type="synonym">Mytilus polymorpha</name>
    <dbReference type="NCBI Taxonomy" id="45954"/>
    <lineage>
        <taxon>Eukaryota</taxon>
        <taxon>Metazoa</taxon>
        <taxon>Spiralia</taxon>
        <taxon>Lophotrochozoa</taxon>
        <taxon>Mollusca</taxon>
        <taxon>Bivalvia</taxon>
        <taxon>Autobranchia</taxon>
        <taxon>Heteroconchia</taxon>
        <taxon>Euheterodonta</taxon>
        <taxon>Imparidentia</taxon>
        <taxon>Neoheterodontei</taxon>
        <taxon>Myida</taxon>
        <taxon>Dreissenoidea</taxon>
        <taxon>Dreissenidae</taxon>
        <taxon>Dreissena</taxon>
    </lineage>
</organism>
<dbReference type="EMBL" id="JAIWYP010000006">
    <property type="protein sequence ID" value="KAH3810163.1"/>
    <property type="molecule type" value="Genomic_DNA"/>
</dbReference>
<evidence type="ECO:0000313" key="1">
    <source>
        <dbReference type="EMBL" id="KAH3810163.1"/>
    </source>
</evidence>
<gene>
    <name evidence="1" type="ORF">DPMN_138549</name>
</gene>
<reference evidence="1" key="2">
    <citation type="submission" date="2020-11" db="EMBL/GenBank/DDBJ databases">
        <authorList>
            <person name="McCartney M.A."/>
            <person name="Auch B."/>
            <person name="Kono T."/>
            <person name="Mallez S."/>
            <person name="Becker A."/>
            <person name="Gohl D.M."/>
            <person name="Silverstein K.A.T."/>
            <person name="Koren S."/>
            <person name="Bechman K.B."/>
            <person name="Herman A."/>
            <person name="Abrahante J.E."/>
            <person name="Garbe J."/>
        </authorList>
    </citation>
    <scope>NUCLEOTIDE SEQUENCE</scope>
    <source>
        <strain evidence="1">Duluth1</strain>
        <tissue evidence="1">Whole animal</tissue>
    </source>
</reference>
<comment type="caution">
    <text evidence="1">The sequence shown here is derived from an EMBL/GenBank/DDBJ whole genome shotgun (WGS) entry which is preliminary data.</text>
</comment>
<dbReference type="AlphaFoldDB" id="A0A9D4G7H6"/>
<protein>
    <submittedName>
        <fullName evidence="1">Uncharacterized protein</fullName>
    </submittedName>
</protein>
<accession>A0A9D4G7H6</accession>
<sequence length="76" mass="8223">MLVSTVSFVASWHPDGINILVAHDDGKYFSLCEDIVYLSAYKAAEPVNDGRVAVREAGPVYGSSELLPHADLTSKE</sequence>
<keyword evidence="2" id="KW-1185">Reference proteome</keyword>
<evidence type="ECO:0000313" key="2">
    <source>
        <dbReference type="Proteomes" id="UP000828390"/>
    </source>
</evidence>